<keyword evidence="2" id="KW-1185">Reference proteome</keyword>
<comment type="caution">
    <text evidence="1">The sequence shown here is derived from an EMBL/GenBank/DDBJ whole genome shotgun (WGS) entry which is preliminary data.</text>
</comment>
<proteinExistence type="predicted"/>
<evidence type="ECO:0000313" key="1">
    <source>
        <dbReference type="EMBL" id="MFC6095790.1"/>
    </source>
</evidence>
<gene>
    <name evidence="1" type="ORF">ACFPVY_03955</name>
</gene>
<organism evidence="1 2">
    <name type="scientific">Flavobacterium qiangtangense</name>
    <dbReference type="NCBI Taxonomy" id="1442595"/>
    <lineage>
        <taxon>Bacteria</taxon>
        <taxon>Pseudomonadati</taxon>
        <taxon>Bacteroidota</taxon>
        <taxon>Flavobacteriia</taxon>
        <taxon>Flavobacteriales</taxon>
        <taxon>Flavobacteriaceae</taxon>
        <taxon>Flavobacterium</taxon>
    </lineage>
</organism>
<name>A0ABW1PK45_9FLAO</name>
<evidence type="ECO:0000313" key="2">
    <source>
        <dbReference type="Proteomes" id="UP001596287"/>
    </source>
</evidence>
<protein>
    <submittedName>
        <fullName evidence="1">Uncharacterized protein</fullName>
    </submittedName>
</protein>
<dbReference type="EMBL" id="JBHSQB010000004">
    <property type="protein sequence ID" value="MFC6095790.1"/>
    <property type="molecule type" value="Genomic_DNA"/>
</dbReference>
<dbReference type="RefSeq" id="WP_379790458.1">
    <property type="nucleotide sequence ID" value="NZ_JBHSQB010000004.1"/>
</dbReference>
<accession>A0ABW1PK45</accession>
<reference evidence="2" key="1">
    <citation type="journal article" date="2019" name="Int. J. Syst. Evol. Microbiol.">
        <title>The Global Catalogue of Microorganisms (GCM) 10K type strain sequencing project: providing services to taxonomists for standard genome sequencing and annotation.</title>
        <authorList>
            <consortium name="The Broad Institute Genomics Platform"/>
            <consortium name="The Broad Institute Genome Sequencing Center for Infectious Disease"/>
            <person name="Wu L."/>
            <person name="Ma J."/>
        </authorList>
    </citation>
    <scope>NUCLEOTIDE SEQUENCE [LARGE SCALE GENOMIC DNA]</scope>
    <source>
        <strain evidence="2">CCUG 49679</strain>
    </source>
</reference>
<dbReference type="Proteomes" id="UP001596287">
    <property type="component" value="Unassembled WGS sequence"/>
</dbReference>
<sequence length="122" mass="14634">MESFKAYYKIRFRKDYVRQREEIAKKLEVDGFVNTVDFLKALAGENLLDTEHNIRLKFDTSKIIDVDPKNFAIYEYPSISYTLESERFEVLNFGNHVTILREDNSIFFLDYFYHMHKVVDSE</sequence>